<dbReference type="Proteomes" id="UP000477311">
    <property type="component" value="Unassembled WGS sequence"/>
</dbReference>
<comment type="similarity">
    <text evidence="1">Belongs to the 5'-AMP-activated protein kinase beta subunit family.</text>
</comment>
<feature type="compositionally biased region" description="Low complexity" evidence="2">
    <location>
        <begin position="12"/>
        <end position="23"/>
    </location>
</feature>
<protein>
    <recommendedName>
        <fullName evidence="3">AMP-activated protein kinase glycogen-binding domain-containing protein</fullName>
    </recommendedName>
</protein>
<dbReference type="AlphaFoldDB" id="A0A6M1RV82"/>
<dbReference type="GO" id="GO:0005737">
    <property type="term" value="C:cytoplasm"/>
    <property type="evidence" value="ECO:0007669"/>
    <property type="project" value="TreeGrafter"/>
</dbReference>
<dbReference type="CDD" id="cd02859">
    <property type="entry name" value="E_set_AMPKbeta_like_N"/>
    <property type="match status" value="1"/>
</dbReference>
<dbReference type="SUPFAM" id="SSF81296">
    <property type="entry name" value="E set domains"/>
    <property type="match status" value="1"/>
</dbReference>
<evidence type="ECO:0000313" key="4">
    <source>
        <dbReference type="EMBL" id="NGO39274.1"/>
    </source>
</evidence>
<name>A0A6M1RV82_9BACT</name>
<dbReference type="InterPro" id="IPR032640">
    <property type="entry name" value="AMPK1_CBM"/>
</dbReference>
<feature type="domain" description="AMP-activated protein kinase glycogen-binding" evidence="3">
    <location>
        <begin position="36"/>
        <end position="114"/>
    </location>
</feature>
<dbReference type="PANTHER" id="PTHR10343:SF84">
    <property type="entry name" value="5'-AMP-ACTIVATED PROTEIN KINASE SUBUNIT BETA-1"/>
    <property type="match status" value="1"/>
</dbReference>
<comment type="caution">
    <text evidence="4">The sequence shown here is derived from an EMBL/GenBank/DDBJ whole genome shotgun (WGS) entry which is preliminary data.</text>
</comment>
<dbReference type="GO" id="GO:0007165">
    <property type="term" value="P:signal transduction"/>
    <property type="evidence" value="ECO:0007669"/>
    <property type="project" value="TreeGrafter"/>
</dbReference>
<dbReference type="GO" id="GO:0019901">
    <property type="term" value="F:protein kinase binding"/>
    <property type="evidence" value="ECO:0007669"/>
    <property type="project" value="TreeGrafter"/>
</dbReference>
<evidence type="ECO:0000256" key="1">
    <source>
        <dbReference type="ARBA" id="ARBA00010926"/>
    </source>
</evidence>
<dbReference type="PANTHER" id="PTHR10343">
    <property type="entry name" value="5'-AMP-ACTIVATED PROTEIN KINASE , BETA SUBUNIT"/>
    <property type="match status" value="1"/>
</dbReference>
<evidence type="ECO:0000313" key="5">
    <source>
        <dbReference type="Proteomes" id="UP000477311"/>
    </source>
</evidence>
<accession>A0A6M1RV82</accession>
<reference evidence="4 5" key="1">
    <citation type="submission" date="2020-02" db="EMBL/GenBank/DDBJ databases">
        <title>Draft genome sequence of Limisphaera ngatamarikiensis NGM72.4T, a thermophilic Verrucomicrobia grouped in subdivision 3.</title>
        <authorList>
            <person name="Carere C.R."/>
            <person name="Steen J."/>
            <person name="Hugenholtz P."/>
            <person name="Stott M.B."/>
        </authorList>
    </citation>
    <scope>NUCLEOTIDE SEQUENCE [LARGE SCALE GENOMIC DNA]</scope>
    <source>
        <strain evidence="4 5">NGM72.4</strain>
    </source>
</reference>
<sequence>MARKKTSIRMDTSSPTSAAPGAAVPRPATPTGQGIPQTFRFTAPDAMSVLLVGDFTHWQNAPIPMRKGPGGVWEVTVPLAPGIYHYRFLVDGEWRDDPECTLRVPNPFGSQNNVRFVS</sequence>
<keyword evidence="5" id="KW-1185">Reference proteome</keyword>
<dbReference type="Pfam" id="PF16561">
    <property type="entry name" value="AMPK1_CBM"/>
    <property type="match status" value="1"/>
</dbReference>
<dbReference type="GO" id="GO:0031588">
    <property type="term" value="C:nucleotide-activated protein kinase complex"/>
    <property type="evidence" value="ECO:0007669"/>
    <property type="project" value="TreeGrafter"/>
</dbReference>
<organism evidence="4 5">
    <name type="scientific">Limisphaera ngatamarikiensis</name>
    <dbReference type="NCBI Taxonomy" id="1324935"/>
    <lineage>
        <taxon>Bacteria</taxon>
        <taxon>Pseudomonadati</taxon>
        <taxon>Verrucomicrobiota</taxon>
        <taxon>Verrucomicrobiia</taxon>
        <taxon>Limisphaerales</taxon>
        <taxon>Limisphaeraceae</taxon>
        <taxon>Limisphaera</taxon>
    </lineage>
</organism>
<evidence type="ECO:0000259" key="3">
    <source>
        <dbReference type="Pfam" id="PF16561"/>
    </source>
</evidence>
<dbReference type="RefSeq" id="WP_165107201.1">
    <property type="nucleotide sequence ID" value="NZ_JAAKYA010000052.1"/>
</dbReference>
<proteinExistence type="inferred from homology"/>
<dbReference type="Gene3D" id="2.60.40.10">
    <property type="entry name" value="Immunoglobulins"/>
    <property type="match status" value="1"/>
</dbReference>
<gene>
    <name evidence="4" type="ORF">G4L39_07665</name>
</gene>
<dbReference type="InterPro" id="IPR013783">
    <property type="entry name" value="Ig-like_fold"/>
</dbReference>
<dbReference type="InterPro" id="IPR014756">
    <property type="entry name" value="Ig_E-set"/>
</dbReference>
<dbReference type="EMBL" id="JAAKYA010000052">
    <property type="protein sequence ID" value="NGO39274.1"/>
    <property type="molecule type" value="Genomic_DNA"/>
</dbReference>
<dbReference type="InterPro" id="IPR050827">
    <property type="entry name" value="CRP1_MDG1_kinase"/>
</dbReference>
<feature type="region of interest" description="Disordered" evidence="2">
    <location>
        <begin position="1"/>
        <end position="38"/>
    </location>
</feature>
<evidence type="ECO:0000256" key="2">
    <source>
        <dbReference type="SAM" id="MobiDB-lite"/>
    </source>
</evidence>